<name>A0A6J5QLJ3_9CAUD</name>
<gene>
    <name evidence="1" type="ORF">UFOVP1119_61</name>
    <name evidence="2" type="ORF">UFOVP1238_35</name>
</gene>
<dbReference type="EMBL" id="LR797198">
    <property type="protein sequence ID" value="CAB4193203.1"/>
    <property type="molecule type" value="Genomic_DNA"/>
</dbReference>
<organism evidence="1">
    <name type="scientific">uncultured Caudovirales phage</name>
    <dbReference type="NCBI Taxonomy" id="2100421"/>
    <lineage>
        <taxon>Viruses</taxon>
        <taxon>Duplodnaviria</taxon>
        <taxon>Heunggongvirae</taxon>
        <taxon>Uroviricota</taxon>
        <taxon>Caudoviricetes</taxon>
        <taxon>Peduoviridae</taxon>
        <taxon>Maltschvirus</taxon>
        <taxon>Maltschvirus maltsch</taxon>
    </lineage>
</organism>
<reference evidence="1" key="1">
    <citation type="submission" date="2020-05" db="EMBL/GenBank/DDBJ databases">
        <authorList>
            <person name="Chiriac C."/>
            <person name="Salcher M."/>
            <person name="Ghai R."/>
            <person name="Kavagutti S V."/>
        </authorList>
    </citation>
    <scope>NUCLEOTIDE SEQUENCE</scope>
</reference>
<sequence length="32" mass="3923">MDYLDYMDEIYEELVSEYGHDIESKCEHNHTN</sequence>
<evidence type="ECO:0000313" key="1">
    <source>
        <dbReference type="EMBL" id="CAB4185489.1"/>
    </source>
</evidence>
<accession>A0A6J5QLJ3</accession>
<protein>
    <submittedName>
        <fullName evidence="1">Uncharacterized protein</fullName>
    </submittedName>
</protein>
<proteinExistence type="predicted"/>
<dbReference type="EMBL" id="LR797076">
    <property type="protein sequence ID" value="CAB4185489.1"/>
    <property type="molecule type" value="Genomic_DNA"/>
</dbReference>
<evidence type="ECO:0000313" key="2">
    <source>
        <dbReference type="EMBL" id="CAB4193203.1"/>
    </source>
</evidence>